<evidence type="ECO:0000256" key="1">
    <source>
        <dbReference type="SAM" id="MobiDB-lite"/>
    </source>
</evidence>
<name>A0ABR2JJU2_9EUKA</name>
<dbReference type="CDD" id="cd22966">
    <property type="entry name" value="DD_DYDC-like"/>
    <property type="match status" value="1"/>
</dbReference>
<evidence type="ECO:0000313" key="3">
    <source>
        <dbReference type="Proteomes" id="UP001470230"/>
    </source>
</evidence>
<dbReference type="Gene3D" id="1.20.890.10">
    <property type="entry name" value="cAMP-dependent protein kinase regulatory subunit, dimerization-anchoring domain"/>
    <property type="match status" value="1"/>
</dbReference>
<proteinExistence type="predicted"/>
<reference evidence="2 3" key="1">
    <citation type="submission" date="2024-04" db="EMBL/GenBank/DDBJ databases">
        <title>Tritrichomonas musculus Genome.</title>
        <authorList>
            <person name="Alves-Ferreira E."/>
            <person name="Grigg M."/>
            <person name="Lorenzi H."/>
            <person name="Galac M."/>
        </authorList>
    </citation>
    <scope>NUCLEOTIDE SEQUENCE [LARGE SCALE GENOMIC DNA]</scope>
    <source>
        <strain evidence="2 3">EAF2021</strain>
    </source>
</reference>
<feature type="compositionally biased region" description="Polar residues" evidence="1">
    <location>
        <begin position="121"/>
        <end position="138"/>
    </location>
</feature>
<dbReference type="InterPro" id="IPR007858">
    <property type="entry name" value="Dpy-30_motif"/>
</dbReference>
<sequence length="138" mass="16055">MSIDTSYIQESVSAVLAEGLRETIKASPVDPVDYLAKWLLHYRDLQDNLSQFSSDQVNLEAKKEEYINQLQKEKEQMDAERLKKEEEEKRKALEKQKKKERKERSKNSNEEEEESAESEAPQSQTEGNSETVYSSSYD</sequence>
<dbReference type="Pfam" id="PF05186">
    <property type="entry name" value="Dpy-30"/>
    <property type="match status" value="1"/>
</dbReference>
<dbReference type="InterPro" id="IPR049630">
    <property type="entry name" value="DYDC-like_DD"/>
</dbReference>
<organism evidence="2 3">
    <name type="scientific">Tritrichomonas musculus</name>
    <dbReference type="NCBI Taxonomy" id="1915356"/>
    <lineage>
        <taxon>Eukaryota</taxon>
        <taxon>Metamonada</taxon>
        <taxon>Parabasalia</taxon>
        <taxon>Tritrichomonadida</taxon>
        <taxon>Tritrichomonadidae</taxon>
        <taxon>Tritrichomonas</taxon>
    </lineage>
</organism>
<comment type="caution">
    <text evidence="2">The sequence shown here is derived from an EMBL/GenBank/DDBJ whole genome shotgun (WGS) entry which is preliminary data.</text>
</comment>
<accession>A0ABR2JJU2</accession>
<evidence type="ECO:0000313" key="2">
    <source>
        <dbReference type="EMBL" id="KAK8878150.1"/>
    </source>
</evidence>
<feature type="compositionally biased region" description="Basic and acidic residues" evidence="1">
    <location>
        <begin position="70"/>
        <end position="109"/>
    </location>
</feature>
<feature type="region of interest" description="Disordered" evidence="1">
    <location>
        <begin position="70"/>
        <end position="138"/>
    </location>
</feature>
<keyword evidence="3" id="KW-1185">Reference proteome</keyword>
<protein>
    <submittedName>
        <fullName evidence="2">Dpy-30 motif</fullName>
    </submittedName>
</protein>
<dbReference type="EMBL" id="JAPFFF010000011">
    <property type="protein sequence ID" value="KAK8878150.1"/>
    <property type="molecule type" value="Genomic_DNA"/>
</dbReference>
<gene>
    <name evidence="2" type="ORF">M9Y10_004914</name>
</gene>
<dbReference type="Proteomes" id="UP001470230">
    <property type="component" value="Unassembled WGS sequence"/>
</dbReference>